<dbReference type="Gene3D" id="3.30.420.240">
    <property type="match status" value="1"/>
</dbReference>
<proteinExistence type="predicted"/>
<dbReference type="RefSeq" id="WP_101964757.1">
    <property type="nucleotide sequence ID" value="NZ_JAHXPO010000020.1"/>
</dbReference>
<dbReference type="AlphaFoldDB" id="A0A2I1RGP4"/>
<dbReference type="EMBL" id="PKJS01000011">
    <property type="protein sequence ID" value="PKZ68287.1"/>
    <property type="molecule type" value="Genomic_DNA"/>
</dbReference>
<evidence type="ECO:0000313" key="2">
    <source>
        <dbReference type="Proteomes" id="UP000234914"/>
    </source>
</evidence>
<evidence type="ECO:0008006" key="3">
    <source>
        <dbReference type="Google" id="ProtNLM"/>
    </source>
</evidence>
<evidence type="ECO:0000313" key="1">
    <source>
        <dbReference type="EMBL" id="PKZ68287.1"/>
    </source>
</evidence>
<accession>A0A2I1RGP4</accession>
<dbReference type="Proteomes" id="UP000234914">
    <property type="component" value="Unassembled WGS sequence"/>
</dbReference>
<dbReference type="NCBIfam" id="TIGR01630">
    <property type="entry name" value="psiM2_ORF9"/>
    <property type="match status" value="1"/>
</dbReference>
<dbReference type="Gene3D" id="3.40.50.300">
    <property type="entry name" value="P-loop containing nucleotide triphosphate hydrolases"/>
    <property type="match status" value="1"/>
</dbReference>
<dbReference type="InterPro" id="IPR027417">
    <property type="entry name" value="P-loop_NTPase"/>
</dbReference>
<reference evidence="1 2" key="1">
    <citation type="submission" date="2017-12" db="EMBL/GenBank/DDBJ databases">
        <title>Phylogenetic diversity of female urinary microbiome.</title>
        <authorList>
            <person name="Thomas-White K."/>
            <person name="Wolfe A.J."/>
        </authorList>
    </citation>
    <scope>NUCLEOTIDE SEQUENCE [LARGE SCALE GENOMIC DNA]</scope>
    <source>
        <strain evidence="1 2">UMB0416</strain>
    </source>
</reference>
<gene>
    <name evidence="1" type="ORF">CYJ96_09090</name>
</gene>
<protein>
    <recommendedName>
        <fullName evidence="3">Phage protein</fullName>
    </recommendedName>
</protein>
<organism evidence="1 2">
    <name type="scientific">Faucicola osloensis</name>
    <name type="common">Moraxella osloensis</name>
    <dbReference type="NCBI Taxonomy" id="34062"/>
    <lineage>
        <taxon>Bacteria</taxon>
        <taxon>Pseudomonadati</taxon>
        <taxon>Pseudomonadota</taxon>
        <taxon>Gammaproteobacteria</taxon>
        <taxon>Moraxellales</taxon>
        <taxon>Moraxellaceae</taxon>
        <taxon>Faucicola</taxon>
    </lineage>
</organism>
<dbReference type="InterPro" id="IPR006517">
    <property type="entry name" value="Phage_terminase_lsu-like_C"/>
</dbReference>
<comment type="caution">
    <text evidence="1">The sequence shown here is derived from an EMBL/GenBank/DDBJ whole genome shotgun (WGS) entry which is preliminary data.</text>
</comment>
<sequence>MKSKEFLTSLTKLAESLRQTIEASFTGWDDNPQSIAERRANVFDPVGGFKYFLAHYVPHYIRNPELSELHKYLHKVLPEVASNPESCLEAIAAPRGEAKSTIVSQLYTIWRIITAKTHYTLIVMDSIDQAYPMLEAIKAELDSNPRIKIDFPEVFGQGRVWQAGSIITANNIKVQVAGAGKKLRGLRHGAYRPDLVVLDDIENDENVRSPEQRDKLHTWLKKTIMPLGAAGEKLDIIYIGTILHHDSVLNRTLDNPAWRSARFKAILKFPDNMALWDEWEALFKAKRLDEAEAFYQKNKKKMDKGAIVSWKARPIIVLMKIRARDGHDAFDSEYQNDPTASEDAPFHNSLHYWHTLPNNLLYFGACDPSLGKFGKQRDPSAIGIGGFDRENGILYIVKMLIKKRLPDRIISDIIELQRQYMCIAWAIESVQFQEFLRTELVKRSAKMGVPVPAVPVHPHADKELRIEALQPHCANGLILFHTEQTTVIDQFKHFPKGDHDDGCDCVEMLQKIAQQYGQIHQIQEIVIPEPNMYQMNFGGFGTFNSW</sequence>
<name>A0A2I1RGP4_FAUOS</name>